<protein>
    <submittedName>
        <fullName evidence="1">Uncharacterized protein</fullName>
    </submittedName>
</protein>
<dbReference type="STRING" id="246409.I1C878"/>
<dbReference type="AlphaFoldDB" id="I1C878"/>
<evidence type="ECO:0000313" key="2">
    <source>
        <dbReference type="Proteomes" id="UP000009138"/>
    </source>
</evidence>
<reference evidence="1 2" key="1">
    <citation type="journal article" date="2009" name="PLoS Genet.">
        <title>Genomic analysis of the basal lineage fungus Rhizopus oryzae reveals a whole-genome duplication.</title>
        <authorList>
            <person name="Ma L.-J."/>
            <person name="Ibrahim A.S."/>
            <person name="Skory C."/>
            <person name="Grabherr M.G."/>
            <person name="Burger G."/>
            <person name="Butler M."/>
            <person name="Elias M."/>
            <person name="Idnurm A."/>
            <person name="Lang B.F."/>
            <person name="Sone T."/>
            <person name="Abe A."/>
            <person name="Calvo S.E."/>
            <person name="Corrochano L.M."/>
            <person name="Engels R."/>
            <person name="Fu J."/>
            <person name="Hansberg W."/>
            <person name="Kim J.-M."/>
            <person name="Kodira C.D."/>
            <person name="Koehrsen M.J."/>
            <person name="Liu B."/>
            <person name="Miranda-Saavedra D."/>
            <person name="O'Leary S."/>
            <person name="Ortiz-Castellanos L."/>
            <person name="Poulter R."/>
            <person name="Rodriguez-Romero J."/>
            <person name="Ruiz-Herrera J."/>
            <person name="Shen Y.-Q."/>
            <person name="Zeng Q."/>
            <person name="Galagan J."/>
            <person name="Birren B.W."/>
            <person name="Cuomo C.A."/>
            <person name="Wickes B.L."/>
        </authorList>
    </citation>
    <scope>NUCLEOTIDE SEQUENCE [LARGE SCALE GENOMIC DNA]</scope>
    <source>
        <strain evidence="2">RA 99-880 / ATCC MYA-4621 / FGSC 9543 / NRRL 43880</strain>
    </source>
</reference>
<accession>I1C878</accession>
<dbReference type="InParanoid" id="I1C878"/>
<name>I1C878_RHIO9</name>
<proteinExistence type="predicted"/>
<dbReference type="VEuPathDB" id="FungiDB:RO3G_09368"/>
<dbReference type="EMBL" id="CH476738">
    <property type="protein sequence ID" value="EIE84658.1"/>
    <property type="molecule type" value="Genomic_DNA"/>
</dbReference>
<dbReference type="Gene3D" id="6.10.10.90">
    <property type="match status" value="1"/>
</dbReference>
<dbReference type="GeneID" id="93616334"/>
<dbReference type="Proteomes" id="UP000009138">
    <property type="component" value="Unassembled WGS sequence"/>
</dbReference>
<dbReference type="RefSeq" id="XP_067520054.1">
    <property type="nucleotide sequence ID" value="XM_067663953.1"/>
</dbReference>
<sequence>MAVFNCYCLVQAAEWKDDASMIINNKIASKEATELFYTLTEVSVKVKLLQIAGDRVEIPHCVVKIPPVPSGFFYDTIES</sequence>
<keyword evidence="2" id="KW-1185">Reference proteome</keyword>
<gene>
    <name evidence="1" type="ORF">RO3G_09368</name>
</gene>
<evidence type="ECO:0000313" key="1">
    <source>
        <dbReference type="EMBL" id="EIE84658.1"/>
    </source>
</evidence>
<organism evidence="1 2">
    <name type="scientific">Rhizopus delemar (strain RA 99-880 / ATCC MYA-4621 / FGSC 9543 / NRRL 43880)</name>
    <name type="common">Mucormycosis agent</name>
    <name type="synonym">Rhizopus arrhizus var. delemar</name>
    <dbReference type="NCBI Taxonomy" id="246409"/>
    <lineage>
        <taxon>Eukaryota</taxon>
        <taxon>Fungi</taxon>
        <taxon>Fungi incertae sedis</taxon>
        <taxon>Mucoromycota</taxon>
        <taxon>Mucoromycotina</taxon>
        <taxon>Mucoromycetes</taxon>
        <taxon>Mucorales</taxon>
        <taxon>Mucorineae</taxon>
        <taxon>Rhizopodaceae</taxon>
        <taxon>Rhizopus</taxon>
    </lineage>
</organism>